<dbReference type="Proteomes" id="UP000078397">
    <property type="component" value="Unassembled WGS sequence"/>
</dbReference>
<feature type="compositionally biased region" description="Polar residues" evidence="1">
    <location>
        <begin position="965"/>
        <end position="979"/>
    </location>
</feature>
<dbReference type="OrthoDB" id="4090074at2759"/>
<feature type="region of interest" description="Disordered" evidence="1">
    <location>
        <begin position="822"/>
        <end position="857"/>
    </location>
</feature>
<evidence type="ECO:0000259" key="2">
    <source>
        <dbReference type="Pfam" id="PF10214"/>
    </source>
</evidence>
<evidence type="ECO:0000256" key="1">
    <source>
        <dbReference type="SAM" id="MobiDB-lite"/>
    </source>
</evidence>
<reference evidence="5 6" key="1">
    <citation type="journal article" date="2016" name="PLoS Pathog.">
        <title>Biosynthesis of antibiotic leucinostatins in bio-control fungus Purpureocillium lilacinum and their inhibition on phytophthora revealed by genome mining.</title>
        <authorList>
            <person name="Wang G."/>
            <person name="Liu Z."/>
            <person name="Lin R."/>
            <person name="Li E."/>
            <person name="Mao Z."/>
            <person name="Ling J."/>
            <person name="Yang Y."/>
            <person name="Yin W.B."/>
            <person name="Xie B."/>
        </authorList>
    </citation>
    <scope>NUCLEOTIDE SEQUENCE [LARGE SCALE GENOMIC DNA]</scope>
    <source>
        <strain evidence="5">170</strain>
    </source>
</reference>
<dbReference type="Pfam" id="PF20639">
    <property type="entry name" value="Rrn6_K-rich"/>
    <property type="match status" value="1"/>
</dbReference>
<dbReference type="Pfam" id="PF10214">
    <property type="entry name" value="Rrn6_beta-prop"/>
    <property type="match status" value="1"/>
</dbReference>
<feature type="compositionally biased region" description="Basic residues" evidence="1">
    <location>
        <begin position="1000"/>
        <end position="1012"/>
    </location>
</feature>
<dbReference type="GeneID" id="28845623"/>
<feature type="domain" description="RRN6 beta-propeller" evidence="2">
    <location>
        <begin position="116"/>
        <end position="500"/>
    </location>
</feature>
<dbReference type="KEGG" id="pchm:VFPPC_01873"/>
<feature type="compositionally biased region" description="Polar residues" evidence="1">
    <location>
        <begin position="831"/>
        <end position="856"/>
    </location>
</feature>
<dbReference type="GO" id="GO:0042790">
    <property type="term" value="P:nucleolar large rRNA transcription by RNA polymerase I"/>
    <property type="evidence" value="ECO:0007669"/>
    <property type="project" value="TreeGrafter"/>
</dbReference>
<dbReference type="RefSeq" id="XP_018150434.1">
    <property type="nucleotide sequence ID" value="XM_018281629.1"/>
</dbReference>
<dbReference type="InterPro" id="IPR048535">
    <property type="entry name" value="RRN6_beta-prop"/>
</dbReference>
<proteinExistence type="predicted"/>
<comment type="caution">
    <text evidence="5">The sequence shown here is derived from an EMBL/GenBank/DDBJ whole genome shotgun (WGS) entry which is preliminary data.</text>
</comment>
<dbReference type="InterPro" id="IPR019350">
    <property type="entry name" value="RNA_pol_I-sp_TIF_RRN6-like"/>
</dbReference>
<dbReference type="GO" id="GO:0070860">
    <property type="term" value="C:RNA polymerase I core factor complex"/>
    <property type="evidence" value="ECO:0007669"/>
    <property type="project" value="TreeGrafter"/>
</dbReference>
<keyword evidence="6" id="KW-1185">Reference proteome</keyword>
<evidence type="ECO:0000313" key="5">
    <source>
        <dbReference type="EMBL" id="OAQ74351.1"/>
    </source>
</evidence>
<evidence type="ECO:0000313" key="6">
    <source>
        <dbReference type="Proteomes" id="UP000078397"/>
    </source>
</evidence>
<name>A0A179GAB3_METCM</name>
<evidence type="ECO:0000259" key="3">
    <source>
        <dbReference type="Pfam" id="PF20639"/>
    </source>
</evidence>
<dbReference type="Pfam" id="PF20640">
    <property type="entry name" value="Rrn6_HB"/>
    <property type="match status" value="1"/>
</dbReference>
<protein>
    <submittedName>
        <fullName evidence="5">RNA polymerase I-specific transcription initiation factor RRN6-like protein</fullName>
    </submittedName>
</protein>
<organism evidence="5 6">
    <name type="scientific">Pochonia chlamydosporia 170</name>
    <dbReference type="NCBI Taxonomy" id="1380566"/>
    <lineage>
        <taxon>Eukaryota</taxon>
        <taxon>Fungi</taxon>
        <taxon>Dikarya</taxon>
        <taxon>Ascomycota</taxon>
        <taxon>Pezizomycotina</taxon>
        <taxon>Sordariomycetes</taxon>
        <taxon>Hypocreomycetidae</taxon>
        <taxon>Hypocreales</taxon>
        <taxon>Clavicipitaceae</taxon>
        <taxon>Pochonia</taxon>
    </lineage>
</organism>
<dbReference type="InterPro" id="IPR048536">
    <property type="entry name" value="Rrn6_K-rich"/>
</dbReference>
<dbReference type="InterPro" id="IPR048537">
    <property type="entry name" value="RRN6_HB"/>
</dbReference>
<gene>
    <name evidence="5" type="ORF">VFPPC_01873</name>
</gene>
<dbReference type="EMBL" id="LSBJ02000001">
    <property type="protein sequence ID" value="OAQ74351.1"/>
    <property type="molecule type" value="Genomic_DNA"/>
</dbReference>
<accession>A0A179GAB3</accession>
<dbReference type="GO" id="GO:0001179">
    <property type="term" value="F:RNA polymerase I general transcription initiation factor binding"/>
    <property type="evidence" value="ECO:0007669"/>
    <property type="project" value="TreeGrafter"/>
</dbReference>
<sequence length="1012" mass="112992">MAEHRRLADLTYGHPGLLTYVPREDPENGPGILHTSRVVCDTPNFEIVGSSAELYPPSKRSAPEYSTALWQERQVQQRWLSNSHPEMFLGGATASADFLKEDMNRFEKSEESNSSGALLAVGEMTDMRDATTHVGMPLLVVATGSSGQQLRLARMEETGWQWDDHKDATLNLSTIDAIHREEEAIWQGDGLPITKIKFATAYWPYGSLRWLLVQSQTSVTILHPEYHRIPMPGRVDSNTSPQMPSYITPNPLITLHHRQTGGNALSDVCFNPPSAGSPPQISVIDECGYWSIWSLLGTWQVAKNTLRLSLHMCGHVSDGILDTIPRVSSYPAQRHGMLQIGRTDREPRVPSATTKRDEDIKWSFGPSQHILVWSSEHMSLIDLKAESVLPDVAILSQSRTKPDWILDIQSSPVNENHVFVLTARQLIWLDLLPSGVEPGKSRQPQIILTCSHVGFGNEDSKMSVCQVSDDESDGSMVFVHLPSLNQLTVYWFTYASDAKLPQWHRYITAVLGESKKDSQRIPKFIRVQPAKLTISTDGDEVGPGTEYARAGIRFYQVTILDEDLGVRYCICTTSTDPSLEVGLPTSRIGWSKSQDRRRWKQRRKHFLRHMGNTFVLPDGMTDDHLDSLLKKQESKPNDNDTSDEDEVNVPRPVYLNFGRLAQTISSDLQAGISEAEYGLPRELVVSVQRAIERGLHEGFLPLTSWMEILSTLEQPLTFEGHGERLESETESLLDTTDENVVVMQLRRKGPSELPNSPLGYSFLEERFSQLWLGPTAGSLPEEMQHIRRGWVVEIARDMFLSSYGVMVQNVALFGPSISHPAEESQMDVATPRSSQPPYSSQVIASSSQAGPGSTSEAPDAVFQRLQLLAPTIKQGALGSLKQSKILSYWPTERGVDPEEYVSTVAVATEEKFSYAKRRLQRIEAKRRAQSEKYKRPAFMRQGFPASDGLGDDTSTMEMRPPPVQAMSSQQRVPDSSQSVGFPGPSVTMSQPVSGVFGDRKKVKKGKRKSGFR</sequence>
<feature type="region of interest" description="Disordered" evidence="1">
    <location>
        <begin position="940"/>
        <end position="1012"/>
    </location>
</feature>
<feature type="domain" description="RRN6 helical bundle" evidence="4">
    <location>
        <begin position="608"/>
        <end position="802"/>
    </location>
</feature>
<feature type="domain" description="RRN6 K-rich C-terminal" evidence="3">
    <location>
        <begin position="883"/>
        <end position="1011"/>
    </location>
</feature>
<dbReference type="GO" id="GO:0001163">
    <property type="term" value="F:RNA polymerase I transcription regulatory region sequence-specific DNA binding"/>
    <property type="evidence" value="ECO:0007669"/>
    <property type="project" value="TreeGrafter"/>
</dbReference>
<dbReference type="PANTHER" id="PTHR28221:SF2">
    <property type="entry name" value="RNA POLYMERASE I-SPECIFIC TRANSCRIPTION INITIATION FACTOR RRN6"/>
    <property type="match status" value="1"/>
</dbReference>
<dbReference type="STRING" id="1380566.A0A179GAB3"/>
<evidence type="ECO:0000259" key="4">
    <source>
        <dbReference type="Pfam" id="PF20640"/>
    </source>
</evidence>
<dbReference type="PANTHER" id="PTHR28221">
    <property type="entry name" value="RNA POLYMERASE I-SPECIFIC TRANSCRIPTION INITIATION FACTOR RRN6"/>
    <property type="match status" value="1"/>
</dbReference>
<dbReference type="AlphaFoldDB" id="A0A179GAB3"/>
<dbReference type="GO" id="GO:0003743">
    <property type="term" value="F:translation initiation factor activity"/>
    <property type="evidence" value="ECO:0007669"/>
    <property type="project" value="UniProtKB-KW"/>
</dbReference>